<dbReference type="GO" id="GO:0048019">
    <property type="term" value="F:receptor antagonist activity"/>
    <property type="evidence" value="ECO:0007669"/>
    <property type="project" value="TreeGrafter"/>
</dbReference>
<dbReference type="Pfam" id="PF04706">
    <property type="entry name" value="Dickkopf_N"/>
    <property type="match status" value="1"/>
</dbReference>
<dbReference type="OrthoDB" id="6359792at2759"/>
<dbReference type="InterPro" id="IPR039863">
    <property type="entry name" value="DKK1-4"/>
</dbReference>
<dbReference type="OMA" id="CKAIDVP"/>
<keyword evidence="6 9" id="KW-0732">Signal</keyword>
<feature type="chain" id="PRO_5018307690" evidence="9">
    <location>
        <begin position="23"/>
        <end position="293"/>
    </location>
</feature>
<dbReference type="GeneID" id="103398412"/>
<feature type="signal peptide" evidence="9">
    <location>
        <begin position="1"/>
        <end position="22"/>
    </location>
</feature>
<feature type="compositionally biased region" description="Basic and acidic residues" evidence="8">
    <location>
        <begin position="85"/>
        <end position="98"/>
    </location>
</feature>
<feature type="compositionally biased region" description="Basic and acidic residues" evidence="8">
    <location>
        <begin position="60"/>
        <end position="71"/>
    </location>
</feature>
<evidence type="ECO:0000256" key="4">
    <source>
        <dbReference type="ARBA" id="ARBA00022525"/>
    </source>
</evidence>
<keyword evidence="7" id="KW-1015">Disulfide bond</keyword>
<sequence length="293" mass="32664">MMSAITMRLILLFSAVTAVCHGILPEIINSGISHILEEHPSAEETELERKFVDVEQLQEDPQRSEPEHPLLHNDMVSVSPGPDLLPDHFNESNSDKVTDSGPHTSLEQETNNITSTADHDSDLGNYIDLNVKQSCITDDDCGKDRYCFNAVHGSECMSCKAIDVPCTKDKECCGDQLCVWGQCSQNATKGEAGSTCEYQSECRPELCCAYHQALHFSVCLAKPIERERCFGASNHLMELLNWNIRKNEPRKHCPCAGDLHCQHLGRGSMCLRGEGSSEEELEDTLYSEIDYII</sequence>
<name>A0A3P8WYP5_CYNSE</name>
<evidence type="ECO:0000256" key="3">
    <source>
        <dbReference type="ARBA" id="ARBA00022473"/>
    </source>
</evidence>
<dbReference type="GO" id="GO:0039706">
    <property type="term" value="F:co-receptor binding"/>
    <property type="evidence" value="ECO:0007669"/>
    <property type="project" value="TreeGrafter"/>
</dbReference>
<comment type="similarity">
    <text evidence="2">Belongs to the dickkopf family.</text>
</comment>
<comment type="subcellular location">
    <subcellularLocation>
        <location evidence="1">Secreted</location>
    </subcellularLocation>
</comment>
<dbReference type="InterPro" id="IPR047300">
    <property type="entry name" value="Dkk3_Cys2"/>
</dbReference>
<dbReference type="CDD" id="cd23274">
    <property type="entry name" value="Dkk3_Cys2"/>
    <property type="match status" value="1"/>
</dbReference>
<evidence type="ECO:0000313" key="12">
    <source>
        <dbReference type="Proteomes" id="UP000265120"/>
    </source>
</evidence>
<organism evidence="11 12">
    <name type="scientific">Cynoglossus semilaevis</name>
    <name type="common">Tongue sole</name>
    <dbReference type="NCBI Taxonomy" id="244447"/>
    <lineage>
        <taxon>Eukaryota</taxon>
        <taxon>Metazoa</taxon>
        <taxon>Chordata</taxon>
        <taxon>Craniata</taxon>
        <taxon>Vertebrata</taxon>
        <taxon>Euteleostomi</taxon>
        <taxon>Actinopterygii</taxon>
        <taxon>Neopterygii</taxon>
        <taxon>Teleostei</taxon>
        <taxon>Neoteleostei</taxon>
        <taxon>Acanthomorphata</taxon>
        <taxon>Carangaria</taxon>
        <taxon>Pleuronectiformes</taxon>
        <taxon>Pleuronectoidei</taxon>
        <taxon>Cynoglossidae</taxon>
        <taxon>Cynoglossinae</taxon>
        <taxon>Cynoglossus</taxon>
    </lineage>
</organism>
<evidence type="ECO:0000256" key="8">
    <source>
        <dbReference type="SAM" id="MobiDB-lite"/>
    </source>
</evidence>
<feature type="region of interest" description="Disordered" evidence="8">
    <location>
        <begin position="56"/>
        <end position="117"/>
    </location>
</feature>
<dbReference type="GO" id="GO:0090090">
    <property type="term" value="P:negative regulation of canonical Wnt signaling pathway"/>
    <property type="evidence" value="ECO:0007669"/>
    <property type="project" value="TreeGrafter"/>
</dbReference>
<evidence type="ECO:0000256" key="2">
    <source>
        <dbReference type="ARBA" id="ARBA00010842"/>
    </source>
</evidence>
<keyword evidence="4" id="KW-0964">Secreted</keyword>
<dbReference type="CTD" id="570418"/>
<evidence type="ECO:0000256" key="1">
    <source>
        <dbReference type="ARBA" id="ARBA00004613"/>
    </source>
</evidence>
<dbReference type="GO" id="GO:0005615">
    <property type="term" value="C:extracellular space"/>
    <property type="evidence" value="ECO:0007669"/>
    <property type="project" value="TreeGrafter"/>
</dbReference>
<evidence type="ECO:0000256" key="9">
    <source>
        <dbReference type="SAM" id="SignalP"/>
    </source>
</evidence>
<dbReference type="RefSeq" id="XP_008335238.2">
    <property type="nucleotide sequence ID" value="XM_008337016.3"/>
</dbReference>
<dbReference type="InterPro" id="IPR006796">
    <property type="entry name" value="Dickkopf_N"/>
</dbReference>
<dbReference type="GeneTree" id="ENSGT00390000000221"/>
<evidence type="ECO:0000256" key="5">
    <source>
        <dbReference type="ARBA" id="ARBA00022687"/>
    </source>
</evidence>
<reference evidence="11" key="1">
    <citation type="submission" date="2025-08" db="UniProtKB">
        <authorList>
            <consortium name="Ensembl"/>
        </authorList>
    </citation>
    <scope>IDENTIFICATION</scope>
</reference>
<protein>
    <submittedName>
        <fullName evidence="11">Dickkopf WNT signaling pathway inhibitor 3a</fullName>
    </submittedName>
</protein>
<dbReference type="STRING" id="244447.ENSCSEP00000030511"/>
<dbReference type="PANTHER" id="PTHR12113:SF8">
    <property type="entry name" value="DICKKOPF-RELATED PROTEIN 3"/>
    <property type="match status" value="1"/>
</dbReference>
<reference evidence="11" key="2">
    <citation type="submission" date="2025-09" db="UniProtKB">
        <authorList>
            <consortium name="Ensembl"/>
        </authorList>
    </citation>
    <scope>IDENTIFICATION</scope>
</reference>
<keyword evidence="3" id="KW-0217">Developmental protein</keyword>
<dbReference type="Ensembl" id="ENSCSET00000030916.1">
    <property type="protein sequence ID" value="ENSCSEP00000030511.1"/>
    <property type="gene ID" value="ENSCSEG00000019540.1"/>
</dbReference>
<evidence type="ECO:0000313" key="11">
    <source>
        <dbReference type="Ensembl" id="ENSCSEP00000030511.1"/>
    </source>
</evidence>
<evidence type="ECO:0000259" key="10">
    <source>
        <dbReference type="Pfam" id="PF04706"/>
    </source>
</evidence>
<dbReference type="KEGG" id="csem:103398412"/>
<dbReference type="GO" id="GO:0016055">
    <property type="term" value="P:Wnt signaling pathway"/>
    <property type="evidence" value="ECO:0007669"/>
    <property type="project" value="UniProtKB-KW"/>
</dbReference>
<feature type="compositionally biased region" description="Polar residues" evidence="8">
    <location>
        <begin position="101"/>
        <end position="116"/>
    </location>
</feature>
<dbReference type="AlphaFoldDB" id="A0A3P8WYP5"/>
<evidence type="ECO:0000256" key="6">
    <source>
        <dbReference type="ARBA" id="ARBA00022729"/>
    </source>
</evidence>
<dbReference type="Gene3D" id="2.10.80.10">
    <property type="entry name" value="Lipase, subunit A"/>
    <property type="match status" value="1"/>
</dbReference>
<keyword evidence="5" id="KW-0879">Wnt signaling pathway</keyword>
<dbReference type="InParanoid" id="A0A3P8WYP5"/>
<feature type="domain" description="Dickkopf N-terminal cysteine-rich" evidence="10">
    <location>
        <begin position="134"/>
        <end position="184"/>
    </location>
</feature>
<dbReference type="PANTHER" id="PTHR12113">
    <property type="entry name" value="DICKKOPF3-LIKE 3"/>
    <property type="match status" value="1"/>
</dbReference>
<evidence type="ECO:0000256" key="7">
    <source>
        <dbReference type="ARBA" id="ARBA00023157"/>
    </source>
</evidence>
<proteinExistence type="inferred from homology"/>
<dbReference type="Proteomes" id="UP000265120">
    <property type="component" value="Unassembled WGS sequence"/>
</dbReference>
<accession>A0A3P8WYP5</accession>
<keyword evidence="12" id="KW-1185">Reference proteome</keyword>